<dbReference type="OrthoDB" id="6426745at2759"/>
<protein>
    <submittedName>
        <fullName evidence="4">Neuropeptide-like 1 isoform X2</fullName>
    </submittedName>
</protein>
<keyword evidence="3" id="KW-1185">Reference proteome</keyword>
<proteinExistence type="predicted"/>
<accession>A0A7M7IKM6</accession>
<evidence type="ECO:0000313" key="4">
    <source>
        <dbReference type="RefSeq" id="XP_016771926.1"/>
    </source>
</evidence>
<dbReference type="GeneID" id="100577694"/>
<evidence type="ECO:0000313" key="3">
    <source>
        <dbReference type="Proteomes" id="UP000005203"/>
    </source>
</evidence>
<dbReference type="CTD" id="100529111"/>
<organism evidence="2">
    <name type="scientific">Apis mellifera</name>
    <name type="common">Honeybee</name>
    <dbReference type="NCBI Taxonomy" id="7460"/>
    <lineage>
        <taxon>Eukaryota</taxon>
        <taxon>Metazoa</taxon>
        <taxon>Ecdysozoa</taxon>
        <taxon>Arthropoda</taxon>
        <taxon>Hexapoda</taxon>
        <taxon>Insecta</taxon>
        <taxon>Pterygota</taxon>
        <taxon>Neoptera</taxon>
        <taxon>Endopterygota</taxon>
        <taxon>Hymenoptera</taxon>
        <taxon>Apocrita</taxon>
        <taxon>Aculeata</taxon>
        <taxon>Apoidea</taxon>
        <taxon>Anthophila</taxon>
        <taxon>Apidae</taxon>
        <taxon>Apis</taxon>
    </lineage>
</organism>
<gene>
    <name evidence="4" type="primary">LOC100577694</name>
</gene>
<name>A0A7M7IKM6_APIME</name>
<evidence type="ECO:0000313" key="2">
    <source>
        <dbReference type="EnsemblMetazoa" id="XP_016771926"/>
    </source>
</evidence>
<reference evidence="4" key="2">
    <citation type="submission" date="2025-04" db="UniProtKB">
        <authorList>
            <consortium name="RefSeq"/>
        </authorList>
    </citation>
    <scope>IDENTIFICATION</scope>
    <source>
        <strain evidence="4">DH4</strain>
        <tissue evidence="4">Whole body</tissue>
    </source>
</reference>
<reference evidence="2" key="1">
    <citation type="submission" date="2021-01" db="UniProtKB">
        <authorList>
            <consortium name="EnsemblMetazoa"/>
        </authorList>
    </citation>
    <scope>IDENTIFICATION</scope>
    <source>
        <strain evidence="2">DH4</strain>
    </source>
</reference>
<dbReference type="EnsemblMetazoa" id="XM_016916437">
    <property type="protein sequence ID" value="XP_016771926"/>
    <property type="gene ID" value="LOC100577694"/>
</dbReference>
<sequence length="598" mass="67501">MVEMAYIRKLTRTLPVLRFGEPHWEDISDLVCEMGLTGNHLVTLLLYVAVVNEIRLPLVTCQDEDSTQCMPKTAFLALLRHPEVSSSLAAYSRAARVTQDTKSRNDMAHLRALTEEGDDTEICVPGRVYLQLLKDPVVRGDLSAILNGRTQKVPDLLGRLIDDTDQMDAREYPFEYQKRSIATLAKNDDLPISLHDRMAENEDDEEKRAVISSDHSIIRDYLPPNGRSEEQALRDFSMEKRNVGTLARDFALPPGRRNIASLMRDYDQSRENRVPFPGKRNVASLARTYTLPQNAGKRNVGSVAREHGLPYGKRYVASLARTGDLPIRGQRSVSSLARTGDLPVREQRSVSSLAKNSAWPVSLKRGIFLPGSVILRALSRQGRSFDSADTNARNDLLDLQALGNLRQSQENDYESEEKVNDSLKADSNIRRSKREIAFSDEYPLPVMQNANMFDYEEMMEALGGQYPNAEKRFMGTGSAPEMQPEVDQFGYPETFQANKRHIGALARLGWLPSLRTARFSRSPRYLVDRENPADGSSPNYSSNSSTRSLRPNLNPRTRYIQALHGDCRHGFKRFLLLPATDNNYFHQKLPSSLRSKSL</sequence>
<accession>A0A8B7KQB5</accession>
<dbReference type="RefSeq" id="XP_016771926.1">
    <property type="nucleotide sequence ID" value="XM_016916437.2"/>
</dbReference>
<feature type="compositionally biased region" description="Low complexity" evidence="1">
    <location>
        <begin position="536"/>
        <end position="553"/>
    </location>
</feature>
<feature type="region of interest" description="Disordered" evidence="1">
    <location>
        <begin position="527"/>
        <end position="553"/>
    </location>
</feature>
<dbReference type="AlphaFoldDB" id="A0A7M7IKM6"/>
<evidence type="ECO:0000256" key="1">
    <source>
        <dbReference type="SAM" id="MobiDB-lite"/>
    </source>
</evidence>
<dbReference type="Proteomes" id="UP000005203">
    <property type="component" value="Linkage group LG14"/>
</dbReference>